<accession>A0AAW2Q5X8</accession>
<dbReference type="SUPFAM" id="SSF48264">
    <property type="entry name" value="Cytochrome P450"/>
    <property type="match status" value="1"/>
</dbReference>
<evidence type="ECO:0000256" key="6">
    <source>
        <dbReference type="ARBA" id="ARBA00023004"/>
    </source>
</evidence>
<keyword evidence="6 7" id="KW-0408">Iron</keyword>
<keyword evidence="7 8" id="KW-0349">Heme</keyword>
<keyword evidence="9" id="KW-1133">Transmembrane helix</keyword>
<dbReference type="PROSITE" id="PS00086">
    <property type="entry name" value="CYTOCHROME_P450"/>
    <property type="match status" value="1"/>
</dbReference>
<dbReference type="Pfam" id="PF00067">
    <property type="entry name" value="p450"/>
    <property type="match status" value="1"/>
</dbReference>
<comment type="similarity">
    <text evidence="3 8">Belongs to the cytochrome P450 family.</text>
</comment>
<evidence type="ECO:0000256" key="9">
    <source>
        <dbReference type="SAM" id="Phobius"/>
    </source>
</evidence>
<comment type="subcellular location">
    <subcellularLocation>
        <location evidence="2">Membrane</location>
        <topology evidence="2">Single-pass membrane protein</topology>
    </subcellularLocation>
</comment>
<dbReference type="PANTHER" id="PTHR24296">
    <property type="entry name" value="CYTOCHROME P450"/>
    <property type="match status" value="1"/>
</dbReference>
<comment type="caution">
    <text evidence="10">The sequence shown here is derived from an EMBL/GenBank/DDBJ whole genome shotgun (WGS) entry which is preliminary data.</text>
</comment>
<dbReference type="PRINTS" id="PR00463">
    <property type="entry name" value="EP450I"/>
</dbReference>
<dbReference type="InterPro" id="IPR017972">
    <property type="entry name" value="Cyt_P450_CS"/>
</dbReference>
<dbReference type="InterPro" id="IPR001128">
    <property type="entry name" value="Cyt_P450"/>
</dbReference>
<dbReference type="CDD" id="cd11064">
    <property type="entry name" value="CYP86A"/>
    <property type="match status" value="1"/>
</dbReference>
<feature type="transmembrane region" description="Helical" evidence="9">
    <location>
        <begin position="42"/>
        <end position="63"/>
    </location>
</feature>
<feature type="binding site" description="axial binding residue" evidence="7">
    <location>
        <position position="490"/>
    </location>
    <ligand>
        <name>heme</name>
        <dbReference type="ChEBI" id="CHEBI:30413"/>
    </ligand>
    <ligandPart>
        <name>Fe</name>
        <dbReference type="ChEBI" id="CHEBI:18248"/>
    </ligandPart>
</feature>
<dbReference type="GO" id="GO:0006629">
    <property type="term" value="P:lipid metabolic process"/>
    <property type="evidence" value="ECO:0007669"/>
    <property type="project" value="UniProtKB-ARBA"/>
</dbReference>
<dbReference type="InterPro" id="IPR036396">
    <property type="entry name" value="Cyt_P450_sf"/>
</dbReference>
<dbReference type="GO" id="GO:0016705">
    <property type="term" value="F:oxidoreductase activity, acting on paired donors, with incorporation or reduction of molecular oxygen"/>
    <property type="evidence" value="ECO:0007669"/>
    <property type="project" value="InterPro"/>
</dbReference>
<dbReference type="GO" id="GO:0020037">
    <property type="term" value="F:heme binding"/>
    <property type="evidence" value="ECO:0007669"/>
    <property type="project" value="InterPro"/>
</dbReference>
<organism evidence="10">
    <name type="scientific">Sesamum calycinum</name>
    <dbReference type="NCBI Taxonomy" id="2727403"/>
    <lineage>
        <taxon>Eukaryota</taxon>
        <taxon>Viridiplantae</taxon>
        <taxon>Streptophyta</taxon>
        <taxon>Embryophyta</taxon>
        <taxon>Tracheophyta</taxon>
        <taxon>Spermatophyta</taxon>
        <taxon>Magnoliopsida</taxon>
        <taxon>eudicotyledons</taxon>
        <taxon>Gunneridae</taxon>
        <taxon>Pentapetalae</taxon>
        <taxon>asterids</taxon>
        <taxon>lamiids</taxon>
        <taxon>Lamiales</taxon>
        <taxon>Pedaliaceae</taxon>
        <taxon>Sesamum</taxon>
    </lineage>
</organism>
<evidence type="ECO:0000256" key="8">
    <source>
        <dbReference type="RuleBase" id="RU000461"/>
    </source>
</evidence>
<dbReference type="AlphaFoldDB" id="A0AAW2Q5X8"/>
<dbReference type="GO" id="GO:0004497">
    <property type="term" value="F:monooxygenase activity"/>
    <property type="evidence" value="ECO:0007669"/>
    <property type="project" value="UniProtKB-KW"/>
</dbReference>
<proteinExistence type="inferred from homology"/>
<sequence>MHVRDRNCFQKPVLLMVMRFWIRIPSIKWQTTTTENSQSAPMAIFGYPEIFFFTFTIILLCAVRRSRSWRKSSVPTNWPLVGMLPWLLRISCRVHSSVTQLMNDCGGTFELKGPWFCNMDMLITSDPANIHHIFSRNFSNYPKGPEFRKIFDVLGDGIFNADFELWELHRRTTHSFFSHATFHTFLGRAVWGKVETGLLPVLDSFWKQGVAVDLQDILQRFTFDNICKLVLDYDPQSLSIDLPYVPCEKAFNGTVEALLYRHILPEGVWKLQKWLGVGKERKLIEAWKAFDEFIYPHVTLGDGEQKDDSKLLTTFRKAYEEKNMGSSRGLTIFLRDTALSLMFAGRDTTSTCLTWLFWLIATNPLTETKIRQEMESKLQLKEDKNWRFFSVEESRKLIYLHGALCESLRLFPPVALEHKAPIAPDTLPSGNYLEPNIKVIVSFYSTGRMESVWGKDCLEFKPERWISPGGGTKHEPSYKFPAFNAGPRTCLGKEMAFVQMKMVAAAIIYHYSIQLVEGHPVIPSDSVILQAKHGLKVRLSRRNV</sequence>
<keyword evidence="8" id="KW-0503">Monooxygenase</keyword>
<evidence type="ECO:0000256" key="1">
    <source>
        <dbReference type="ARBA" id="ARBA00001971"/>
    </source>
</evidence>
<evidence type="ECO:0000256" key="7">
    <source>
        <dbReference type="PIRSR" id="PIRSR602401-1"/>
    </source>
</evidence>
<name>A0AAW2Q5X8_9LAMI</name>
<reference evidence="10" key="1">
    <citation type="submission" date="2020-06" db="EMBL/GenBank/DDBJ databases">
        <authorList>
            <person name="Li T."/>
            <person name="Hu X."/>
            <person name="Zhang T."/>
            <person name="Song X."/>
            <person name="Zhang H."/>
            <person name="Dai N."/>
            <person name="Sheng W."/>
            <person name="Hou X."/>
            <person name="Wei L."/>
        </authorList>
    </citation>
    <scope>NUCLEOTIDE SEQUENCE</scope>
    <source>
        <strain evidence="10">KEN8</strain>
        <tissue evidence="10">Leaf</tissue>
    </source>
</reference>
<dbReference type="GO" id="GO:0016020">
    <property type="term" value="C:membrane"/>
    <property type="evidence" value="ECO:0007669"/>
    <property type="project" value="UniProtKB-SubCell"/>
</dbReference>
<keyword evidence="4 7" id="KW-0479">Metal-binding</keyword>
<dbReference type="InterPro" id="IPR002401">
    <property type="entry name" value="Cyt_P450_E_grp-I"/>
</dbReference>
<evidence type="ECO:0000256" key="5">
    <source>
        <dbReference type="ARBA" id="ARBA00023002"/>
    </source>
</evidence>
<evidence type="ECO:0000256" key="3">
    <source>
        <dbReference type="ARBA" id="ARBA00010617"/>
    </source>
</evidence>
<comment type="cofactor">
    <cofactor evidence="1 7">
        <name>heme</name>
        <dbReference type="ChEBI" id="CHEBI:30413"/>
    </cofactor>
</comment>
<reference evidence="10" key="2">
    <citation type="journal article" date="2024" name="Plant">
        <title>Genomic evolution and insights into agronomic trait innovations of Sesamum species.</title>
        <authorList>
            <person name="Miao H."/>
            <person name="Wang L."/>
            <person name="Qu L."/>
            <person name="Liu H."/>
            <person name="Sun Y."/>
            <person name="Le M."/>
            <person name="Wang Q."/>
            <person name="Wei S."/>
            <person name="Zheng Y."/>
            <person name="Lin W."/>
            <person name="Duan Y."/>
            <person name="Cao H."/>
            <person name="Xiong S."/>
            <person name="Wang X."/>
            <person name="Wei L."/>
            <person name="Li C."/>
            <person name="Ma Q."/>
            <person name="Ju M."/>
            <person name="Zhao R."/>
            <person name="Li G."/>
            <person name="Mu C."/>
            <person name="Tian Q."/>
            <person name="Mei H."/>
            <person name="Zhang T."/>
            <person name="Gao T."/>
            <person name="Zhang H."/>
        </authorList>
    </citation>
    <scope>NUCLEOTIDE SEQUENCE</scope>
    <source>
        <strain evidence="10">KEN8</strain>
    </source>
</reference>
<protein>
    <submittedName>
        <fullName evidence="10">Alkane hydroxylase MAH1</fullName>
    </submittedName>
</protein>
<keyword evidence="9" id="KW-0472">Membrane</keyword>
<dbReference type="Gene3D" id="1.10.630.10">
    <property type="entry name" value="Cytochrome P450"/>
    <property type="match status" value="1"/>
</dbReference>
<dbReference type="EMBL" id="JACGWM010000007">
    <property type="protein sequence ID" value="KAL0363030.1"/>
    <property type="molecule type" value="Genomic_DNA"/>
</dbReference>
<dbReference type="PRINTS" id="PR00385">
    <property type="entry name" value="P450"/>
</dbReference>
<evidence type="ECO:0000256" key="2">
    <source>
        <dbReference type="ARBA" id="ARBA00004167"/>
    </source>
</evidence>
<keyword evidence="9" id="KW-0812">Transmembrane</keyword>
<dbReference type="GO" id="GO:0005506">
    <property type="term" value="F:iron ion binding"/>
    <property type="evidence" value="ECO:0007669"/>
    <property type="project" value="InterPro"/>
</dbReference>
<gene>
    <name evidence="10" type="ORF">Scaly_1258200</name>
</gene>
<evidence type="ECO:0000256" key="4">
    <source>
        <dbReference type="ARBA" id="ARBA00022723"/>
    </source>
</evidence>
<evidence type="ECO:0000313" key="10">
    <source>
        <dbReference type="EMBL" id="KAL0363030.1"/>
    </source>
</evidence>
<keyword evidence="5 8" id="KW-0560">Oxidoreductase</keyword>